<dbReference type="EMBL" id="VUJX02000006">
    <property type="protein sequence ID" value="KAL0935179.1"/>
    <property type="molecule type" value="Genomic_DNA"/>
</dbReference>
<evidence type="ECO:0000313" key="2">
    <source>
        <dbReference type="Proteomes" id="UP000805649"/>
    </source>
</evidence>
<accession>A0ACC3YTB3</accession>
<comment type="caution">
    <text evidence="1">The sequence shown here is derived from an EMBL/GenBank/DDBJ whole genome shotgun (WGS) entry which is preliminary data.</text>
</comment>
<dbReference type="Proteomes" id="UP000805649">
    <property type="component" value="Unassembled WGS sequence"/>
</dbReference>
<sequence length="241" mass="27685">MKNSLSSNRGVLGPKASRIQKMKGSRQNPRQSLRHHHDSRPSSTTGSSHIPPPAPKPALSQPRFSEPMYRPEMMRNLPHLTDEEKAKYERGLHQLWNHYETHPEESAQHKDAKQKIRDFTKMLLNKLQKKRMEAAQQQQQQSEQADQSSQVVPGSQQSQQSHQHQKLQEAAKEFQESLQHRGTKWSTISRDCTMGMHAMEAELLIQFGKRLRSSSREPSILLQTLTSSSKASLRKDQKSQL</sequence>
<keyword evidence="2" id="KW-1185">Reference proteome</keyword>
<name>A0ACC3YTB3_COLTU</name>
<protein>
    <submittedName>
        <fullName evidence="1">Transcription initiation factor TFIID subunit 12</fullName>
    </submittedName>
</protein>
<evidence type="ECO:0000313" key="1">
    <source>
        <dbReference type="EMBL" id="KAL0935179.1"/>
    </source>
</evidence>
<reference evidence="1 2" key="1">
    <citation type="journal article" date="2020" name="Phytopathology">
        <title>Genome Sequence Resources of Colletotrichum truncatum, C. plurivorum, C. musicola, and C. sojae: Four Species Pathogenic to Soybean (Glycine max).</title>
        <authorList>
            <person name="Rogerio F."/>
            <person name="Boufleur T.R."/>
            <person name="Ciampi-Guillardi M."/>
            <person name="Sukno S.A."/>
            <person name="Thon M.R."/>
            <person name="Massola Junior N.S."/>
            <person name="Baroncelli R."/>
        </authorList>
    </citation>
    <scope>NUCLEOTIDE SEQUENCE [LARGE SCALE GENOMIC DNA]</scope>
    <source>
        <strain evidence="1 2">CMES1059</strain>
    </source>
</reference>
<gene>
    <name evidence="1" type="ORF">CTRU02_209770</name>
</gene>
<organism evidence="1 2">
    <name type="scientific">Colletotrichum truncatum</name>
    <name type="common">Anthracnose fungus</name>
    <name type="synonym">Colletotrichum capsici</name>
    <dbReference type="NCBI Taxonomy" id="5467"/>
    <lineage>
        <taxon>Eukaryota</taxon>
        <taxon>Fungi</taxon>
        <taxon>Dikarya</taxon>
        <taxon>Ascomycota</taxon>
        <taxon>Pezizomycotina</taxon>
        <taxon>Sordariomycetes</taxon>
        <taxon>Hypocreomycetidae</taxon>
        <taxon>Glomerellales</taxon>
        <taxon>Glomerellaceae</taxon>
        <taxon>Colletotrichum</taxon>
        <taxon>Colletotrichum truncatum species complex</taxon>
    </lineage>
</organism>
<proteinExistence type="predicted"/>